<dbReference type="PROSITE" id="PS52029">
    <property type="entry name" value="LD_TPASE"/>
    <property type="match status" value="1"/>
</dbReference>
<dbReference type="InterPro" id="IPR038063">
    <property type="entry name" value="Transpep_catalytic_dom"/>
</dbReference>
<evidence type="ECO:0000313" key="9">
    <source>
        <dbReference type="EMBL" id="CUO66218.1"/>
    </source>
</evidence>
<keyword evidence="5 6" id="KW-0961">Cell wall biogenesis/degradation</keyword>
<dbReference type="InterPro" id="IPR038054">
    <property type="entry name" value="LD_TPept-like_central_sf"/>
</dbReference>
<dbReference type="CDD" id="cd16913">
    <property type="entry name" value="YkuD_like"/>
    <property type="match status" value="1"/>
</dbReference>
<evidence type="ECO:0000313" key="10">
    <source>
        <dbReference type="Proteomes" id="UP000095558"/>
    </source>
</evidence>
<dbReference type="Proteomes" id="UP000095558">
    <property type="component" value="Unassembled WGS sequence"/>
</dbReference>
<evidence type="ECO:0000259" key="8">
    <source>
        <dbReference type="PROSITE" id="PS52029"/>
    </source>
</evidence>
<dbReference type="PANTHER" id="PTHR30582">
    <property type="entry name" value="L,D-TRANSPEPTIDASE"/>
    <property type="match status" value="1"/>
</dbReference>
<protein>
    <submittedName>
        <fullName evidence="9">ErfK family protein</fullName>
    </submittedName>
</protein>
<keyword evidence="4 6" id="KW-0573">Peptidoglycan synthesis</keyword>
<dbReference type="Pfam" id="PF03734">
    <property type="entry name" value="YkuD"/>
    <property type="match status" value="1"/>
</dbReference>
<dbReference type="GO" id="GO:0005576">
    <property type="term" value="C:extracellular region"/>
    <property type="evidence" value="ECO:0007669"/>
    <property type="project" value="TreeGrafter"/>
</dbReference>
<dbReference type="InterPro" id="IPR005490">
    <property type="entry name" value="LD_TPept_cat_dom"/>
</dbReference>
<dbReference type="InterPro" id="IPR050979">
    <property type="entry name" value="LD-transpeptidase"/>
</dbReference>
<keyword evidence="7" id="KW-0472">Membrane</keyword>
<feature type="active site" description="Nucleophile" evidence="6">
    <location>
        <position position="434"/>
    </location>
</feature>
<reference evidence="9 10" key="1">
    <citation type="submission" date="2015-09" db="EMBL/GenBank/DDBJ databases">
        <authorList>
            <consortium name="Pathogen Informatics"/>
        </authorList>
    </citation>
    <scope>NUCLEOTIDE SEQUENCE [LARGE SCALE GENOMIC DNA]</scope>
    <source>
        <strain evidence="9 10">2789STDY5834855</strain>
    </source>
</reference>
<keyword evidence="3 6" id="KW-0133">Cell shape</keyword>
<evidence type="ECO:0000256" key="5">
    <source>
        <dbReference type="ARBA" id="ARBA00023316"/>
    </source>
</evidence>
<feature type="transmembrane region" description="Helical" evidence="7">
    <location>
        <begin position="12"/>
        <end position="31"/>
    </location>
</feature>
<feature type="domain" description="L,D-TPase catalytic" evidence="8">
    <location>
        <begin position="339"/>
        <end position="458"/>
    </location>
</feature>
<keyword evidence="7" id="KW-1133">Transmembrane helix</keyword>
<dbReference type="PANTHER" id="PTHR30582:SF33">
    <property type="entry name" value="EXPORTED PROTEIN"/>
    <property type="match status" value="1"/>
</dbReference>
<dbReference type="Gene3D" id="3.10.20.800">
    <property type="match status" value="1"/>
</dbReference>
<dbReference type="GeneID" id="83012074"/>
<dbReference type="Gene3D" id="2.40.440.10">
    <property type="entry name" value="L,D-transpeptidase catalytic domain-like"/>
    <property type="match status" value="1"/>
</dbReference>
<organism evidence="9 10">
    <name type="scientific">Clostridium disporicum</name>
    <dbReference type="NCBI Taxonomy" id="84024"/>
    <lineage>
        <taxon>Bacteria</taxon>
        <taxon>Bacillati</taxon>
        <taxon>Bacillota</taxon>
        <taxon>Clostridia</taxon>
        <taxon>Eubacteriales</taxon>
        <taxon>Clostridiaceae</taxon>
        <taxon>Clostridium</taxon>
    </lineage>
</organism>
<dbReference type="GO" id="GO:0071972">
    <property type="term" value="F:peptidoglycan L,D-transpeptidase activity"/>
    <property type="evidence" value="ECO:0007669"/>
    <property type="project" value="TreeGrafter"/>
</dbReference>
<evidence type="ECO:0000256" key="6">
    <source>
        <dbReference type="PROSITE-ProRule" id="PRU01373"/>
    </source>
</evidence>
<gene>
    <name evidence="9" type="ORF">ERS852470_02985</name>
</gene>
<evidence type="ECO:0000256" key="1">
    <source>
        <dbReference type="ARBA" id="ARBA00004752"/>
    </source>
</evidence>
<evidence type="ECO:0000256" key="3">
    <source>
        <dbReference type="ARBA" id="ARBA00022960"/>
    </source>
</evidence>
<proteinExistence type="predicted"/>
<dbReference type="RefSeq" id="WP_042398617.1">
    <property type="nucleotide sequence ID" value="NZ_CYYT01000001.1"/>
</dbReference>
<keyword evidence="7" id="KW-0812">Transmembrane</keyword>
<evidence type="ECO:0000256" key="4">
    <source>
        <dbReference type="ARBA" id="ARBA00022984"/>
    </source>
</evidence>
<accession>A0A173W9Q6</accession>
<dbReference type="SUPFAM" id="SSF141523">
    <property type="entry name" value="L,D-transpeptidase catalytic domain-like"/>
    <property type="match status" value="1"/>
</dbReference>
<dbReference type="Pfam" id="PF12229">
    <property type="entry name" value="PG_binding_4"/>
    <property type="match status" value="2"/>
</dbReference>
<comment type="pathway">
    <text evidence="1 6">Cell wall biogenesis; peptidoglycan biosynthesis.</text>
</comment>
<dbReference type="GO" id="GO:0071555">
    <property type="term" value="P:cell wall organization"/>
    <property type="evidence" value="ECO:0007669"/>
    <property type="project" value="UniProtKB-UniRule"/>
</dbReference>
<dbReference type="SUPFAM" id="SSF143985">
    <property type="entry name" value="L,D-transpeptidase pre-catalytic domain-like"/>
    <property type="match status" value="1"/>
</dbReference>
<dbReference type="GO" id="GO:0018104">
    <property type="term" value="P:peptidoglycan-protein cross-linking"/>
    <property type="evidence" value="ECO:0007669"/>
    <property type="project" value="TreeGrafter"/>
</dbReference>
<dbReference type="UniPathway" id="UPA00219"/>
<dbReference type="InterPro" id="IPR022029">
    <property type="entry name" value="YoaR-like_PG-bd"/>
</dbReference>
<feature type="active site" description="Proton donor/acceptor" evidence="6">
    <location>
        <position position="413"/>
    </location>
</feature>
<keyword evidence="2" id="KW-0808">Transferase</keyword>
<dbReference type="AlphaFoldDB" id="A0A173W9Q6"/>
<dbReference type="GO" id="GO:0016740">
    <property type="term" value="F:transferase activity"/>
    <property type="evidence" value="ECO:0007669"/>
    <property type="project" value="UniProtKB-KW"/>
</dbReference>
<evidence type="ECO:0000256" key="2">
    <source>
        <dbReference type="ARBA" id="ARBA00022679"/>
    </source>
</evidence>
<dbReference type="OrthoDB" id="3176960at2"/>
<sequence length="461" mass="52843">MQDEKVKGKVYLVSLIIVMILGIYVLMSIYFDKHYYFGTYINGINVSCKTVDEANDLLLKESYNYVIKLEERDNITESIEGSNINFKYEGSNEAQEIKDRQNPALWLINIFSNNKYIINEVYSFDRELLLEELEKLGCFNNENIIEPLDACFKYENGEYKIIKEVYGNKVNKELLYAYVLNSIILGERSINLDEINAYENPKFTSTSEKVIQAQNELNKYVNSKIYYIFDNEIEILDGSIINTWLDVDSSMNISVNEEAVKEYLNELSKKYDTYGKTRSFKSSTGKTINVVGGNYGWKINKSKEKEALIENIKNGEEIKKEPIYTQTALGTRDDDIGNTYVEINLTTQSLWFYKDGKLIVQGDVVTGNVSRGNGTPQGTYILNYKQKNATLKGSNYSSDVKYWMPFNCNIGIHDASWRSDFGGEIYKTSGSHGCVNAPEYLAKKIYENIEAGTPIICYKEE</sequence>
<name>A0A173W9Q6_9CLOT</name>
<dbReference type="GO" id="GO:0008360">
    <property type="term" value="P:regulation of cell shape"/>
    <property type="evidence" value="ECO:0007669"/>
    <property type="project" value="UniProtKB-UniRule"/>
</dbReference>
<dbReference type="EMBL" id="CYZV01000038">
    <property type="protein sequence ID" value="CUO66218.1"/>
    <property type="molecule type" value="Genomic_DNA"/>
</dbReference>
<evidence type="ECO:0000256" key="7">
    <source>
        <dbReference type="SAM" id="Phobius"/>
    </source>
</evidence>